<feature type="compositionally biased region" description="Basic residues" evidence="1">
    <location>
        <begin position="110"/>
        <end position="124"/>
    </location>
</feature>
<evidence type="ECO:0000256" key="1">
    <source>
        <dbReference type="SAM" id="MobiDB-lite"/>
    </source>
</evidence>
<proteinExistence type="predicted"/>
<dbReference type="EMBL" id="CP017823">
    <property type="protein sequence ID" value="APA13231.1"/>
    <property type="molecule type" value="Genomic_DNA"/>
</dbReference>
<gene>
    <name evidence="2" type="ORF">sscle_10g080010</name>
</gene>
<organism evidence="2 3">
    <name type="scientific">Sclerotinia sclerotiorum (strain ATCC 18683 / 1980 / Ss-1)</name>
    <name type="common">White mold</name>
    <name type="synonym">Whetzelinia sclerotiorum</name>
    <dbReference type="NCBI Taxonomy" id="665079"/>
    <lineage>
        <taxon>Eukaryota</taxon>
        <taxon>Fungi</taxon>
        <taxon>Dikarya</taxon>
        <taxon>Ascomycota</taxon>
        <taxon>Pezizomycotina</taxon>
        <taxon>Leotiomycetes</taxon>
        <taxon>Helotiales</taxon>
        <taxon>Sclerotiniaceae</taxon>
        <taxon>Sclerotinia</taxon>
    </lineage>
</organism>
<protein>
    <submittedName>
        <fullName evidence="2">Uncharacterized protein</fullName>
    </submittedName>
</protein>
<dbReference type="VEuPathDB" id="FungiDB:sscle_10g080010"/>
<name>A0A1D9QE98_SCLS1</name>
<accession>A0A1D9QE98</accession>
<reference evidence="3" key="1">
    <citation type="journal article" date="2017" name="Genome Biol. Evol.">
        <title>The complete genome sequence of the phytopathogenic fungus Sclerotinia sclerotiorum reveals insights into the genome architecture of broad host range pathogens.</title>
        <authorList>
            <person name="Derbyshire M."/>
            <person name="Denton-Giles M."/>
            <person name="Hegedus D."/>
            <person name="Seifbarghy S."/>
            <person name="Rollins J."/>
            <person name="van Kan J."/>
            <person name="Seidl M.F."/>
            <person name="Faino L."/>
            <person name="Mbengue M."/>
            <person name="Navaud O."/>
            <person name="Raffaele S."/>
            <person name="Hammond-Kosack K."/>
            <person name="Heard S."/>
            <person name="Oliver R."/>
        </authorList>
    </citation>
    <scope>NUCLEOTIDE SEQUENCE [LARGE SCALE GENOMIC DNA]</scope>
    <source>
        <strain evidence="3">ATCC 18683 / 1980 / Ss-1</strain>
    </source>
</reference>
<sequence length="140" mass="16746">MALRAWKPAETVYLRELLGISILTGVSVRTDIFSRHMEAHPRLTPVGEKLATWQVIWRRMRVSWMREVIKMRRMARTRRVMRVTLVGRADGETKKETKCGRRNNMVTKRNEKKRMSRRTRRRSDLKREREGRQLQQTAGK</sequence>
<evidence type="ECO:0000313" key="3">
    <source>
        <dbReference type="Proteomes" id="UP000177798"/>
    </source>
</evidence>
<dbReference type="Proteomes" id="UP000177798">
    <property type="component" value="Chromosome 10"/>
</dbReference>
<feature type="region of interest" description="Disordered" evidence="1">
    <location>
        <begin position="92"/>
        <end position="140"/>
    </location>
</feature>
<dbReference type="AlphaFoldDB" id="A0A1D9QE98"/>
<evidence type="ECO:0000313" key="2">
    <source>
        <dbReference type="EMBL" id="APA13231.1"/>
    </source>
</evidence>